<feature type="compositionally biased region" description="Low complexity" evidence="6">
    <location>
        <begin position="24"/>
        <end position="54"/>
    </location>
</feature>
<evidence type="ECO:0000313" key="7">
    <source>
        <dbReference type="EMBL" id="VAW04819.1"/>
    </source>
</evidence>
<dbReference type="InterPro" id="IPR006059">
    <property type="entry name" value="SBP"/>
</dbReference>
<keyword evidence="2" id="KW-0732">Signal</keyword>
<evidence type="ECO:0000256" key="5">
    <source>
        <dbReference type="ARBA" id="ARBA00023288"/>
    </source>
</evidence>
<keyword evidence="1" id="KW-1003">Cell membrane</keyword>
<feature type="region of interest" description="Disordered" evidence="6">
    <location>
        <begin position="24"/>
        <end position="63"/>
    </location>
</feature>
<keyword evidence="4" id="KW-0564">Palmitate</keyword>
<evidence type="ECO:0000256" key="1">
    <source>
        <dbReference type="ARBA" id="ARBA00022475"/>
    </source>
</evidence>
<dbReference type="PANTHER" id="PTHR43649:SF33">
    <property type="entry name" value="POLYGALACTURONAN_RHAMNOGALACTURONAN-BINDING PROTEIN YTCQ"/>
    <property type="match status" value="1"/>
</dbReference>
<accession>A0A3B0SWV5</accession>
<evidence type="ECO:0000256" key="3">
    <source>
        <dbReference type="ARBA" id="ARBA00023136"/>
    </source>
</evidence>
<keyword evidence="5" id="KW-0449">Lipoprotein</keyword>
<sequence length="190" mass="20139">MRITRRLLVLLSVLALVAAACSSSNADGTTSTTQAATTTEAPGGSESETTTTTTTPPPADKDPITIRYSTFSAAPDNLDALDAMIAAFEAENPDVKVEVETAPFDNYFTLLQTQVAGNDAPDAFELNFESFVTFATKGTLADLGPLTNADQGFDGAAYYQPAFDAFAVNGTQYALPESYSTVMLFFNKDI</sequence>
<keyword evidence="3" id="KW-0472">Membrane</keyword>
<name>A0A3B0SWV5_9ZZZZ</name>
<evidence type="ECO:0000256" key="6">
    <source>
        <dbReference type="SAM" id="MobiDB-lite"/>
    </source>
</evidence>
<gene>
    <name evidence="7" type="ORF">MNBD_ACTINO01-750</name>
</gene>
<dbReference type="InterPro" id="IPR050490">
    <property type="entry name" value="Bact_solute-bd_prot1"/>
</dbReference>
<feature type="non-terminal residue" evidence="7">
    <location>
        <position position="190"/>
    </location>
</feature>
<reference evidence="7" key="1">
    <citation type="submission" date="2018-06" db="EMBL/GenBank/DDBJ databases">
        <authorList>
            <person name="Zhirakovskaya E."/>
        </authorList>
    </citation>
    <scope>NUCLEOTIDE SEQUENCE</scope>
</reference>
<dbReference type="AlphaFoldDB" id="A0A3B0SWV5"/>
<dbReference type="Pfam" id="PF01547">
    <property type="entry name" value="SBP_bac_1"/>
    <property type="match status" value="1"/>
</dbReference>
<organism evidence="7">
    <name type="scientific">hydrothermal vent metagenome</name>
    <dbReference type="NCBI Taxonomy" id="652676"/>
    <lineage>
        <taxon>unclassified sequences</taxon>
        <taxon>metagenomes</taxon>
        <taxon>ecological metagenomes</taxon>
    </lineage>
</organism>
<evidence type="ECO:0000256" key="4">
    <source>
        <dbReference type="ARBA" id="ARBA00023139"/>
    </source>
</evidence>
<dbReference type="PANTHER" id="PTHR43649">
    <property type="entry name" value="ARABINOSE-BINDING PROTEIN-RELATED"/>
    <property type="match status" value="1"/>
</dbReference>
<dbReference type="Gene3D" id="3.40.190.10">
    <property type="entry name" value="Periplasmic binding protein-like II"/>
    <property type="match status" value="1"/>
</dbReference>
<proteinExistence type="predicted"/>
<dbReference type="EMBL" id="UOEI01000407">
    <property type="protein sequence ID" value="VAW04819.1"/>
    <property type="molecule type" value="Genomic_DNA"/>
</dbReference>
<evidence type="ECO:0000256" key="2">
    <source>
        <dbReference type="ARBA" id="ARBA00022729"/>
    </source>
</evidence>
<protein>
    <submittedName>
        <fullName evidence="7">N-Acetyl-D-glucosamine ABC transport system, sugar-binding protein</fullName>
    </submittedName>
</protein>
<dbReference type="PROSITE" id="PS51257">
    <property type="entry name" value="PROKAR_LIPOPROTEIN"/>
    <property type="match status" value="1"/>
</dbReference>
<dbReference type="SUPFAM" id="SSF53850">
    <property type="entry name" value="Periplasmic binding protein-like II"/>
    <property type="match status" value="1"/>
</dbReference>